<evidence type="ECO:0000256" key="1">
    <source>
        <dbReference type="SAM" id="MobiDB-lite"/>
    </source>
</evidence>
<keyword evidence="4" id="KW-1185">Reference proteome</keyword>
<dbReference type="SUPFAM" id="SSF55021">
    <property type="entry name" value="ACT-like"/>
    <property type="match status" value="1"/>
</dbReference>
<dbReference type="GO" id="GO:0006520">
    <property type="term" value="P:amino acid metabolic process"/>
    <property type="evidence" value="ECO:0007669"/>
    <property type="project" value="UniProtKB-ARBA"/>
</dbReference>
<evidence type="ECO:0000313" key="4">
    <source>
        <dbReference type="Proteomes" id="UP000054549"/>
    </source>
</evidence>
<name>A0A0C2T313_AMAMK</name>
<evidence type="ECO:0000259" key="2">
    <source>
        <dbReference type="Pfam" id="PF13840"/>
    </source>
</evidence>
<dbReference type="Pfam" id="PF13840">
    <property type="entry name" value="ACT_7"/>
    <property type="match status" value="1"/>
</dbReference>
<gene>
    <name evidence="3" type="ORF">M378DRAFT_183814</name>
</gene>
<dbReference type="InterPro" id="IPR027795">
    <property type="entry name" value="CASTOR_ACT_dom"/>
</dbReference>
<dbReference type="InterPro" id="IPR051719">
    <property type="entry name" value="CASTOR_mTORC1"/>
</dbReference>
<dbReference type="HOGENOM" id="CLU_026801_0_0_1"/>
<feature type="domain" description="CASTOR ACT" evidence="2">
    <location>
        <begin position="95"/>
        <end position="150"/>
    </location>
</feature>
<dbReference type="Gene3D" id="3.30.2130.10">
    <property type="entry name" value="VC0802-like"/>
    <property type="match status" value="2"/>
</dbReference>
<dbReference type="PANTHER" id="PTHR31131">
    <property type="entry name" value="CHROMOSOME 1, WHOLE GENOME SHOTGUN SEQUENCE"/>
    <property type="match status" value="1"/>
</dbReference>
<dbReference type="PANTHER" id="PTHR31131:SF6">
    <property type="entry name" value="CASTOR ACT DOMAIN-CONTAINING PROTEIN"/>
    <property type="match status" value="1"/>
</dbReference>
<feature type="region of interest" description="Disordered" evidence="1">
    <location>
        <begin position="302"/>
        <end position="378"/>
    </location>
</feature>
<accession>A0A0C2T313</accession>
<dbReference type="OrthoDB" id="58529at2759"/>
<proteinExistence type="predicted"/>
<sequence length="503" mass="55454">MRVTVTVLPVSLSLLHIPRSRLAQLSHHIIRQILQPNPVFLSITSNEIELSIFAESQSLQEFEHIAKRDRHKYHSRSPFRQSPPHDFEPIDISCETWRVLQIDSHNTSGARVNELSAPLAAAGISILYQSSYMSDFIFVNESRLQKVIQLFSKAGFDLYSNQSSFTAFTEASRTFDINSDQSGAVFTRSRGRTESSNALGITLSPDALDQQSGRTSPQASDSPISAEVSMLSPDLACVGLSDEFGVDHWGLKLVKLVAFPDLISSPSKTRSPDFVPSHYPRAQSPLLEKLDLSEVFLSSTPGFSPTSPLSYDEDDGYFSHSPKTSAKPPLPRMASRSYTDLPNTIPVAPSKHRKPKLSPLAPVGTPSTSSGSTSGSPKQADSFVPFFSFTRTAEGSSLTTDVHLLASLFPPHERHMVICGAELAAVDEAVDGNELDDVHESTLKCLQIDLRQFGLDKYGIVNRYSRMLAFHGINHMYSSTFKTANLLVEKRHANRAHHILSAF</sequence>
<dbReference type="Proteomes" id="UP000054549">
    <property type="component" value="Unassembled WGS sequence"/>
</dbReference>
<protein>
    <recommendedName>
        <fullName evidence="2">CASTOR ACT domain-containing protein</fullName>
    </recommendedName>
</protein>
<evidence type="ECO:0000313" key="3">
    <source>
        <dbReference type="EMBL" id="KIL70260.1"/>
    </source>
</evidence>
<feature type="compositionally biased region" description="Low complexity" evidence="1">
    <location>
        <begin position="364"/>
        <end position="377"/>
    </location>
</feature>
<dbReference type="InterPro" id="IPR045865">
    <property type="entry name" value="ACT-like_dom_sf"/>
</dbReference>
<reference evidence="3 4" key="1">
    <citation type="submission" date="2014-04" db="EMBL/GenBank/DDBJ databases">
        <title>Evolutionary Origins and Diversification of the Mycorrhizal Mutualists.</title>
        <authorList>
            <consortium name="DOE Joint Genome Institute"/>
            <consortium name="Mycorrhizal Genomics Consortium"/>
            <person name="Kohler A."/>
            <person name="Kuo A."/>
            <person name="Nagy L.G."/>
            <person name="Floudas D."/>
            <person name="Copeland A."/>
            <person name="Barry K.W."/>
            <person name="Cichocki N."/>
            <person name="Veneault-Fourrey C."/>
            <person name="LaButti K."/>
            <person name="Lindquist E.A."/>
            <person name="Lipzen A."/>
            <person name="Lundell T."/>
            <person name="Morin E."/>
            <person name="Murat C."/>
            <person name="Riley R."/>
            <person name="Ohm R."/>
            <person name="Sun H."/>
            <person name="Tunlid A."/>
            <person name="Henrissat B."/>
            <person name="Grigoriev I.V."/>
            <person name="Hibbett D.S."/>
            <person name="Martin F."/>
        </authorList>
    </citation>
    <scope>NUCLEOTIDE SEQUENCE [LARGE SCALE GENOMIC DNA]</scope>
    <source>
        <strain evidence="3 4">Koide BX008</strain>
    </source>
</reference>
<dbReference type="EMBL" id="KN818224">
    <property type="protein sequence ID" value="KIL70260.1"/>
    <property type="molecule type" value="Genomic_DNA"/>
</dbReference>
<dbReference type="GO" id="GO:0046394">
    <property type="term" value="P:carboxylic acid biosynthetic process"/>
    <property type="evidence" value="ECO:0007669"/>
    <property type="project" value="UniProtKB-ARBA"/>
</dbReference>
<dbReference type="InParanoid" id="A0A0C2T313"/>
<dbReference type="AlphaFoldDB" id="A0A0C2T313"/>
<organism evidence="3 4">
    <name type="scientific">Amanita muscaria (strain Koide BX008)</name>
    <dbReference type="NCBI Taxonomy" id="946122"/>
    <lineage>
        <taxon>Eukaryota</taxon>
        <taxon>Fungi</taxon>
        <taxon>Dikarya</taxon>
        <taxon>Basidiomycota</taxon>
        <taxon>Agaricomycotina</taxon>
        <taxon>Agaricomycetes</taxon>
        <taxon>Agaricomycetidae</taxon>
        <taxon>Agaricales</taxon>
        <taxon>Pluteineae</taxon>
        <taxon>Amanitaceae</taxon>
        <taxon>Amanita</taxon>
    </lineage>
</organism>